<accession>A0ACB9QX45</accession>
<comment type="caution">
    <text evidence="1">The sequence shown here is derived from an EMBL/GenBank/DDBJ whole genome shotgun (WGS) entry which is preliminary data.</text>
</comment>
<sequence length="466" mass="52104">MEVAAGNDRVTTLVASLSSGFARVHLSAVPSMMDCVLSSTGTSPSLLFESLLGSFSNAFEEVGNEEWSTDSKKCKYFLAWFCSISHLVKDIEAHGDCFQIYTWKAFVPLTKKAYVVDQEMLRQIITLFLGVVVEMDAWKDLGISLVPFLLKSIRVPTEKYVGYNCSDESTSSTAVENENIGGPLPPGYFGLSLSCHILSETLDAALSSGEYPPPRLSSLRDRGCHFLFSETSKYSIKSQMGEFDIRDQKEFWDEMKRGLVDKDSLLRKQAFHMLKGVIGIAKENQEYSAMSGSKSGEKHLNTRTLTKRELWAEKEAQSLGMLEEYGTHLVEAAWNHQVSSLLHFSISNNGLESCNGNTEIPNKIISSELPVWLAILWQRGFHHDNPQVRCLILESFLSIDWSQFGRCVIALDESFILGPLIQGLNDPVHHEDFGVRGVYSSIILEGAAQFFYHYTGHLDVRVHANS</sequence>
<keyword evidence="2" id="KW-1185">Reference proteome</keyword>
<name>A0ACB9QX45_9MYRT</name>
<protein>
    <submittedName>
        <fullName evidence="1">Uncharacterized protein</fullName>
    </submittedName>
</protein>
<proteinExistence type="predicted"/>
<reference evidence="2" key="1">
    <citation type="journal article" date="2023" name="Front. Plant Sci.">
        <title>Chromosomal-level genome assembly of Melastoma candidum provides insights into trichome evolution.</title>
        <authorList>
            <person name="Zhong Y."/>
            <person name="Wu W."/>
            <person name="Sun C."/>
            <person name="Zou P."/>
            <person name="Liu Y."/>
            <person name="Dai S."/>
            <person name="Zhou R."/>
        </authorList>
    </citation>
    <scope>NUCLEOTIDE SEQUENCE [LARGE SCALE GENOMIC DNA]</scope>
</reference>
<gene>
    <name evidence="1" type="ORF">MLD38_018367</name>
</gene>
<organism evidence="1 2">
    <name type="scientific">Melastoma candidum</name>
    <dbReference type="NCBI Taxonomy" id="119954"/>
    <lineage>
        <taxon>Eukaryota</taxon>
        <taxon>Viridiplantae</taxon>
        <taxon>Streptophyta</taxon>
        <taxon>Embryophyta</taxon>
        <taxon>Tracheophyta</taxon>
        <taxon>Spermatophyta</taxon>
        <taxon>Magnoliopsida</taxon>
        <taxon>eudicotyledons</taxon>
        <taxon>Gunneridae</taxon>
        <taxon>Pentapetalae</taxon>
        <taxon>rosids</taxon>
        <taxon>malvids</taxon>
        <taxon>Myrtales</taxon>
        <taxon>Melastomataceae</taxon>
        <taxon>Melastomatoideae</taxon>
        <taxon>Melastomateae</taxon>
        <taxon>Melastoma</taxon>
    </lineage>
</organism>
<evidence type="ECO:0000313" key="2">
    <source>
        <dbReference type="Proteomes" id="UP001057402"/>
    </source>
</evidence>
<dbReference type="EMBL" id="CM042884">
    <property type="protein sequence ID" value="KAI4369979.1"/>
    <property type="molecule type" value="Genomic_DNA"/>
</dbReference>
<dbReference type="Proteomes" id="UP001057402">
    <property type="component" value="Chromosome 5"/>
</dbReference>
<evidence type="ECO:0000313" key="1">
    <source>
        <dbReference type="EMBL" id="KAI4369979.1"/>
    </source>
</evidence>